<keyword evidence="2" id="KW-1133">Transmembrane helix</keyword>
<feature type="compositionally biased region" description="Polar residues" evidence="1">
    <location>
        <begin position="129"/>
        <end position="140"/>
    </location>
</feature>
<keyword evidence="4" id="KW-1185">Reference proteome</keyword>
<keyword evidence="2" id="KW-0472">Membrane</keyword>
<sequence>MESSSMTRPKKRLKFPFFNCFKSQHDALLPRRKKKTADPLLTYIAVAEKQGMVLPTILSSALTAAKVADVDGRTNRRKKSENDNSLRQALVEAFNHSSLAKKIFYRRKKDKDKLEGGDKISKKEREITRGTNSNTCSSSRFSPAFTPSSLSSISTSSSSTSTSTLASGSSPEPYPPKSLPINGEREMKQKQCTYFGPNMGLCLLFIISLLVLILWGKACAIVCTSLAFFVPPTRRRRPYKEGSICEENEFNSSVQHKK</sequence>
<feature type="region of interest" description="Disordered" evidence="1">
    <location>
        <begin position="114"/>
        <end position="182"/>
    </location>
</feature>
<dbReference type="PANTHER" id="PTHR34379:SF6">
    <property type="entry name" value="PROTEIN 3F"/>
    <property type="match status" value="1"/>
</dbReference>
<reference evidence="3 4" key="1">
    <citation type="submission" date="2024-01" db="EMBL/GenBank/DDBJ databases">
        <title>The genomes of 5 underutilized Papilionoideae crops provide insights into root nodulation and disease resistance.</title>
        <authorList>
            <person name="Yuan L."/>
        </authorList>
    </citation>
    <scope>NUCLEOTIDE SEQUENCE [LARGE SCALE GENOMIC DNA]</scope>
    <source>
        <strain evidence="3">LY-2023</strain>
        <tissue evidence="3">Leaf</tissue>
    </source>
</reference>
<evidence type="ECO:0000256" key="1">
    <source>
        <dbReference type="SAM" id="MobiDB-lite"/>
    </source>
</evidence>
<feature type="compositionally biased region" description="Basic and acidic residues" evidence="1">
    <location>
        <begin position="114"/>
        <end position="128"/>
    </location>
</feature>
<evidence type="ECO:0000313" key="4">
    <source>
        <dbReference type="Proteomes" id="UP001359559"/>
    </source>
</evidence>
<dbReference type="InterPro" id="IPR040411">
    <property type="entry name" value="At5g23160-like"/>
</dbReference>
<protein>
    <submittedName>
        <fullName evidence="3">Uncharacterized protein</fullName>
    </submittedName>
</protein>
<accession>A0AAN9EUA7</accession>
<dbReference type="Proteomes" id="UP001359559">
    <property type="component" value="Unassembled WGS sequence"/>
</dbReference>
<name>A0AAN9EUA7_CLITE</name>
<dbReference type="EMBL" id="JAYKXN010000008">
    <property type="protein sequence ID" value="KAK7262711.1"/>
    <property type="molecule type" value="Genomic_DNA"/>
</dbReference>
<dbReference type="PANTHER" id="PTHR34379">
    <property type="entry name" value="OS07G0553800 PROTEIN"/>
    <property type="match status" value="1"/>
</dbReference>
<evidence type="ECO:0000256" key="2">
    <source>
        <dbReference type="SAM" id="Phobius"/>
    </source>
</evidence>
<keyword evidence="2" id="KW-0812">Transmembrane</keyword>
<evidence type="ECO:0000313" key="3">
    <source>
        <dbReference type="EMBL" id="KAK7262711.1"/>
    </source>
</evidence>
<organism evidence="3 4">
    <name type="scientific">Clitoria ternatea</name>
    <name type="common">Butterfly pea</name>
    <dbReference type="NCBI Taxonomy" id="43366"/>
    <lineage>
        <taxon>Eukaryota</taxon>
        <taxon>Viridiplantae</taxon>
        <taxon>Streptophyta</taxon>
        <taxon>Embryophyta</taxon>
        <taxon>Tracheophyta</taxon>
        <taxon>Spermatophyta</taxon>
        <taxon>Magnoliopsida</taxon>
        <taxon>eudicotyledons</taxon>
        <taxon>Gunneridae</taxon>
        <taxon>Pentapetalae</taxon>
        <taxon>rosids</taxon>
        <taxon>fabids</taxon>
        <taxon>Fabales</taxon>
        <taxon>Fabaceae</taxon>
        <taxon>Papilionoideae</taxon>
        <taxon>50 kb inversion clade</taxon>
        <taxon>NPAAA clade</taxon>
        <taxon>indigoferoid/millettioid clade</taxon>
        <taxon>Phaseoleae</taxon>
        <taxon>Clitoria</taxon>
    </lineage>
</organism>
<feature type="compositionally biased region" description="Low complexity" evidence="1">
    <location>
        <begin position="141"/>
        <end position="170"/>
    </location>
</feature>
<feature type="transmembrane region" description="Helical" evidence="2">
    <location>
        <begin position="203"/>
        <end position="230"/>
    </location>
</feature>
<gene>
    <name evidence="3" type="ORF">RJT34_30288</name>
</gene>
<comment type="caution">
    <text evidence="3">The sequence shown here is derived from an EMBL/GenBank/DDBJ whole genome shotgun (WGS) entry which is preliminary data.</text>
</comment>
<dbReference type="AlphaFoldDB" id="A0AAN9EUA7"/>
<proteinExistence type="predicted"/>